<evidence type="ECO:0008006" key="4">
    <source>
        <dbReference type="Google" id="ProtNLM"/>
    </source>
</evidence>
<dbReference type="Proteomes" id="UP000053091">
    <property type="component" value="Unassembled WGS sequence"/>
</dbReference>
<dbReference type="Pfam" id="PF14054">
    <property type="entry name" value="DUF4249"/>
    <property type="match status" value="1"/>
</dbReference>
<proteinExistence type="predicted"/>
<feature type="chain" id="PRO_5006633442" description="DUF4249 domain-containing protein" evidence="1">
    <location>
        <begin position="21"/>
        <end position="290"/>
    </location>
</feature>
<name>A0A0S7C233_9BACT</name>
<evidence type="ECO:0000313" key="2">
    <source>
        <dbReference type="EMBL" id="GAP42767.1"/>
    </source>
</evidence>
<sequence length="290" mass="32639">MKIKTIRLILIFATALPITACEDMISEVDVPESDPKIVVYSVISPQDEFITVKVYKSRALYSLTPQHSWEESFPVIPDATVRISNGVDWLQLPYNAETRSYRISSVNMPVQASQTYYLDIKAPGGYAAEANCTVPAGIPPDIEITATEYVENYGEQSAMVSFRFKDIPGNGHFYRVLPGTYFSDEYYGDNFFSETGLSRGESVFSDKNREGAFFNFRTSEIYNGNNPDNRLLIWSSVTDEDYYNYHHSVMSFQGDNPFSEPSPVFTNIDGGLGIFAAVNGRLQEFSLNQQ</sequence>
<dbReference type="AlphaFoldDB" id="A0A0S7C233"/>
<dbReference type="RefSeq" id="WP_062039089.1">
    <property type="nucleotide sequence ID" value="NZ_DF968182.1"/>
</dbReference>
<organism evidence="2">
    <name type="scientific">Lentimicrobium saccharophilum</name>
    <dbReference type="NCBI Taxonomy" id="1678841"/>
    <lineage>
        <taxon>Bacteria</taxon>
        <taxon>Pseudomonadati</taxon>
        <taxon>Bacteroidota</taxon>
        <taxon>Bacteroidia</taxon>
        <taxon>Bacteroidales</taxon>
        <taxon>Lentimicrobiaceae</taxon>
        <taxon>Lentimicrobium</taxon>
    </lineage>
</organism>
<feature type="signal peptide" evidence="1">
    <location>
        <begin position="1"/>
        <end position="20"/>
    </location>
</feature>
<evidence type="ECO:0000313" key="3">
    <source>
        <dbReference type="Proteomes" id="UP000053091"/>
    </source>
</evidence>
<dbReference type="EMBL" id="DF968182">
    <property type="protein sequence ID" value="GAP42767.1"/>
    <property type="molecule type" value="Genomic_DNA"/>
</dbReference>
<accession>A0A0S7C233</accession>
<reference evidence="2" key="1">
    <citation type="journal article" date="2015" name="Genome Announc.">
        <title>Draft Genome Sequence of Bacteroidales Strain TBC1, a Novel Isolate from a Methanogenic Wastewater Treatment System.</title>
        <authorList>
            <person name="Tourlousse D.M."/>
            <person name="Matsuura N."/>
            <person name="Sun L."/>
            <person name="Toyonaga M."/>
            <person name="Kuroda K."/>
            <person name="Ohashi A."/>
            <person name="Cruz R."/>
            <person name="Yamaguchi T."/>
            <person name="Sekiguchi Y."/>
        </authorList>
    </citation>
    <scope>NUCLEOTIDE SEQUENCE [LARGE SCALE GENOMIC DNA]</scope>
    <source>
        <strain evidence="2">TBC1</strain>
    </source>
</reference>
<gene>
    <name evidence="2" type="ORF">TBC1_11906</name>
</gene>
<keyword evidence="1" id="KW-0732">Signal</keyword>
<dbReference type="STRING" id="1678841.TBC1_11906"/>
<protein>
    <recommendedName>
        <fullName evidence="4">DUF4249 domain-containing protein</fullName>
    </recommendedName>
</protein>
<dbReference type="OrthoDB" id="1466461at2"/>
<evidence type="ECO:0000256" key="1">
    <source>
        <dbReference type="SAM" id="SignalP"/>
    </source>
</evidence>
<dbReference type="InterPro" id="IPR025345">
    <property type="entry name" value="DUF4249"/>
</dbReference>
<keyword evidence="3" id="KW-1185">Reference proteome</keyword>